<dbReference type="PANTHER" id="PTHR31698">
    <property type="entry name" value="LYSOZYME G FAMILY MEMBER"/>
    <property type="match status" value="1"/>
</dbReference>
<dbReference type="AlphaFoldDB" id="A0A401P9Q1"/>
<accession>A0A401P9Q1</accession>
<dbReference type="InterPro" id="IPR023346">
    <property type="entry name" value="Lysozyme-like_dom_sf"/>
</dbReference>
<protein>
    <recommendedName>
        <fullName evidence="4">Lysozyme g</fullName>
    </recommendedName>
</protein>
<evidence type="ECO:0000313" key="3">
    <source>
        <dbReference type="Proteomes" id="UP000288216"/>
    </source>
</evidence>
<dbReference type="PRINTS" id="PR00749">
    <property type="entry name" value="LYSOZYMEG"/>
</dbReference>
<proteinExistence type="inferred from homology"/>
<dbReference type="GO" id="GO:0005576">
    <property type="term" value="C:extracellular region"/>
    <property type="evidence" value="ECO:0007669"/>
    <property type="project" value="TreeGrafter"/>
</dbReference>
<dbReference type="Proteomes" id="UP000288216">
    <property type="component" value="Unassembled WGS sequence"/>
</dbReference>
<name>A0A401P9Q1_SCYTO</name>
<gene>
    <name evidence="2" type="ORF">scyTo_0008466</name>
</gene>
<dbReference type="Gene3D" id="1.10.530.10">
    <property type="match status" value="1"/>
</dbReference>
<dbReference type="PANTHER" id="PTHR31698:SF12">
    <property type="entry name" value="LYSOZYME G"/>
    <property type="match status" value="1"/>
</dbReference>
<evidence type="ECO:0000256" key="1">
    <source>
        <dbReference type="ARBA" id="ARBA00008902"/>
    </source>
</evidence>
<dbReference type="EMBL" id="BFAA01003244">
    <property type="protein sequence ID" value="GCB69881.1"/>
    <property type="molecule type" value="Genomic_DNA"/>
</dbReference>
<reference evidence="2 3" key="1">
    <citation type="journal article" date="2018" name="Nat. Ecol. Evol.">
        <title>Shark genomes provide insights into elasmobranch evolution and the origin of vertebrates.</title>
        <authorList>
            <person name="Hara Y"/>
            <person name="Yamaguchi K"/>
            <person name="Onimaru K"/>
            <person name="Kadota M"/>
            <person name="Koyanagi M"/>
            <person name="Keeley SD"/>
            <person name="Tatsumi K"/>
            <person name="Tanaka K"/>
            <person name="Motone F"/>
            <person name="Kageyama Y"/>
            <person name="Nozu R"/>
            <person name="Adachi N"/>
            <person name="Nishimura O"/>
            <person name="Nakagawa R"/>
            <person name="Tanegashima C"/>
            <person name="Kiyatake I"/>
            <person name="Matsumoto R"/>
            <person name="Murakumo K"/>
            <person name="Nishida K"/>
            <person name="Terakita A"/>
            <person name="Kuratani S"/>
            <person name="Sato K"/>
            <person name="Hyodo S Kuraku.S."/>
        </authorList>
    </citation>
    <scope>NUCLEOTIDE SEQUENCE [LARGE SCALE GENOMIC DNA]</scope>
</reference>
<comment type="similarity">
    <text evidence="1">Belongs to the glycosyl hydrolase 23 family.</text>
</comment>
<dbReference type="OrthoDB" id="10021790at2759"/>
<sequence length="115" mass="12328">MLPSCKRSRYTGIPFLSNLLTSSIYGDITKVETTGASDVTARQDKLSEIGVAASHKMMETDLGRLNKYKTTINKVAGANKIDPAIIGAIMSRESHGGNVLENGWGDHGNGFGLMQ</sequence>
<dbReference type="STRING" id="75743.A0A401P9Q1"/>
<dbReference type="GO" id="GO:0003796">
    <property type="term" value="F:lysozyme activity"/>
    <property type="evidence" value="ECO:0007669"/>
    <property type="project" value="InterPro"/>
</dbReference>
<dbReference type="GO" id="GO:0050830">
    <property type="term" value="P:defense response to Gram-positive bacterium"/>
    <property type="evidence" value="ECO:0007669"/>
    <property type="project" value="TreeGrafter"/>
</dbReference>
<dbReference type="OMA" id="HINQGAT"/>
<organism evidence="2 3">
    <name type="scientific">Scyliorhinus torazame</name>
    <name type="common">Cloudy catshark</name>
    <name type="synonym">Catulus torazame</name>
    <dbReference type="NCBI Taxonomy" id="75743"/>
    <lineage>
        <taxon>Eukaryota</taxon>
        <taxon>Metazoa</taxon>
        <taxon>Chordata</taxon>
        <taxon>Craniata</taxon>
        <taxon>Vertebrata</taxon>
        <taxon>Chondrichthyes</taxon>
        <taxon>Elasmobranchii</taxon>
        <taxon>Galeomorphii</taxon>
        <taxon>Galeoidea</taxon>
        <taxon>Carcharhiniformes</taxon>
        <taxon>Scyliorhinidae</taxon>
        <taxon>Scyliorhinus</taxon>
    </lineage>
</organism>
<comment type="caution">
    <text evidence="2">The sequence shown here is derived from an EMBL/GenBank/DDBJ whole genome shotgun (WGS) entry which is preliminary data.</text>
</comment>
<dbReference type="GO" id="GO:0009253">
    <property type="term" value="P:peptidoglycan catabolic process"/>
    <property type="evidence" value="ECO:0007669"/>
    <property type="project" value="InterPro"/>
</dbReference>
<feature type="non-terminal residue" evidence="2">
    <location>
        <position position="115"/>
    </location>
</feature>
<keyword evidence="3" id="KW-1185">Reference proteome</keyword>
<dbReference type="SUPFAM" id="SSF53955">
    <property type="entry name" value="Lysozyme-like"/>
    <property type="match status" value="1"/>
</dbReference>
<evidence type="ECO:0008006" key="4">
    <source>
        <dbReference type="Google" id="ProtNLM"/>
    </source>
</evidence>
<dbReference type="InterPro" id="IPR002152">
    <property type="entry name" value="Glyco_hydro_23"/>
</dbReference>
<evidence type="ECO:0000313" key="2">
    <source>
        <dbReference type="EMBL" id="GCB69881.1"/>
    </source>
</evidence>